<accession>A0A667XPR1</accession>
<dbReference type="Ensembl" id="ENSMMDT00005016669.1">
    <property type="protein sequence ID" value="ENSMMDP00005016243.1"/>
    <property type="gene ID" value="ENSMMDG00005008198.1"/>
</dbReference>
<evidence type="ECO:0000259" key="4">
    <source>
        <dbReference type="PROSITE" id="PS51043"/>
    </source>
</evidence>
<evidence type="ECO:0000313" key="5">
    <source>
        <dbReference type="Ensembl" id="ENSMMDP00005016243.1"/>
    </source>
</evidence>
<feature type="compositionally biased region" description="Polar residues" evidence="3">
    <location>
        <begin position="779"/>
        <end position="790"/>
    </location>
</feature>
<feature type="region of interest" description="Disordered" evidence="3">
    <location>
        <begin position="754"/>
        <end position="790"/>
    </location>
</feature>
<proteinExistence type="inferred from homology"/>
<dbReference type="PROSITE" id="PS51043">
    <property type="entry name" value="DDHD"/>
    <property type="match status" value="1"/>
</dbReference>
<dbReference type="GeneTree" id="ENSGT00940000156065"/>
<reference evidence="5" key="2">
    <citation type="submission" date="2025-08" db="UniProtKB">
        <authorList>
            <consortium name="Ensembl"/>
        </authorList>
    </citation>
    <scope>IDENTIFICATION</scope>
</reference>
<dbReference type="InterPro" id="IPR004177">
    <property type="entry name" value="DDHD_dom"/>
</dbReference>
<feature type="compositionally biased region" description="Polar residues" evidence="3">
    <location>
        <begin position="704"/>
        <end position="715"/>
    </location>
</feature>
<dbReference type="GO" id="GO:0005737">
    <property type="term" value="C:cytoplasm"/>
    <property type="evidence" value="ECO:0007669"/>
    <property type="project" value="TreeGrafter"/>
</dbReference>
<feature type="domain" description="DDHD" evidence="4">
    <location>
        <begin position="605"/>
        <end position="847"/>
    </location>
</feature>
<dbReference type="Proteomes" id="UP000472263">
    <property type="component" value="Chromosome 22"/>
</dbReference>
<keyword evidence="2" id="KW-0175">Coiled coil</keyword>
<evidence type="ECO:0000313" key="6">
    <source>
        <dbReference type="Proteomes" id="UP000472263"/>
    </source>
</evidence>
<comment type="similarity">
    <text evidence="1">Belongs to the PA-PLA1 family.</text>
</comment>
<feature type="compositionally biased region" description="Low complexity" evidence="3">
    <location>
        <begin position="760"/>
        <end position="771"/>
    </location>
</feature>
<dbReference type="PANTHER" id="PTHR23509:SF32">
    <property type="entry name" value="PHOSPHOLIPASE DDHD1"/>
    <property type="match status" value="1"/>
</dbReference>
<feature type="region of interest" description="Disordered" evidence="3">
    <location>
        <begin position="116"/>
        <end position="138"/>
    </location>
</feature>
<dbReference type="SMART" id="SM01127">
    <property type="entry name" value="DDHD"/>
    <property type="match status" value="1"/>
</dbReference>
<feature type="region of interest" description="Disordered" evidence="3">
    <location>
        <begin position="188"/>
        <end position="213"/>
    </location>
</feature>
<feature type="compositionally biased region" description="Low complexity" evidence="3">
    <location>
        <begin position="7"/>
        <end position="18"/>
    </location>
</feature>
<sequence length="863" mass="96057">MNTFNATSKTSTVSSSLSADRRGSVDVSSNNNKEWDLGNDVFLCCYENTMGETVQAGMPSVQSGLDGHLPLLNDRHHATQGGLMLGLKEAYPAGCHNRDSAAAYLDSGSLDYNDNGGNNAGPLFENRKRSRSNSSRHRYSEIVTELGPEEVRWFYKEDKKTWKPFVGHDSLKIELAFRRLCQLNPDSAKRTGTAGSEVSGGDEECGHGVEARGLNGVDRNGAVSLETRPTNVHLDRESLDTTTESSEERDPESIELSIEAVCVRGGLYEVDIKERECYPVYWHQQDHIPVMRALWFIDGTWLPLEEEESDLIELEHLNCFRGHQVQDTFETDVVAKTVDSKDAIHSLKLSRTHVDWHSVDEVYLYSDATTSKIARTVTQKLGFSKASSSGTRLHRGYVEEASLEDRPPQTTHIVFVVHGIGQKMDQGRIIKNTGISKQCESKKMTGFADVKFANTNICSVDTVDSITPDKVRGLRDLLNSSAMDIMYYTSPLYRDEITKGLTQELNRLYSLFCSRNPEFEERGGKVSIVSHSLGCVITFDIMTGWDPVRFCLQEHQAMEELDLRWISGEERHLLEQLQITRNRLRELEDQLLGLEATKPSAPPALKFKVENFFCMGSPLAVFLALRGIRPGTSCHQDHILPTSICNRLFNVFHPTDPVAYRLEPLILKHYSNVAPVQIHCATNPTPYDEIRPTFLNPVKDSASDTESIPSPSTSPVLPRRHYGESITSLGKASILGAASIGKGIGGILFSRFSRSSSQPTVSGGVEGGATAEGEEQKQTDSQSAYSLSTMTQSTSAITDTTLELERRIDFELREGLVESRYWSAVTSHTGYWCSHDIALFLLTFIYKQRGVQSGPAEDLLELD</sequence>
<reference evidence="5" key="3">
    <citation type="submission" date="2025-09" db="UniProtKB">
        <authorList>
            <consortium name="Ensembl"/>
        </authorList>
    </citation>
    <scope>IDENTIFICATION</scope>
</reference>
<evidence type="ECO:0000256" key="3">
    <source>
        <dbReference type="SAM" id="MobiDB-lite"/>
    </source>
</evidence>
<reference evidence="5" key="1">
    <citation type="submission" date="2019-06" db="EMBL/GenBank/DDBJ databases">
        <authorList>
            <consortium name="Wellcome Sanger Institute Data Sharing"/>
        </authorList>
    </citation>
    <scope>NUCLEOTIDE SEQUENCE [LARGE SCALE GENOMIC DNA]</scope>
</reference>
<evidence type="ECO:0000256" key="2">
    <source>
        <dbReference type="SAM" id="Coils"/>
    </source>
</evidence>
<feature type="region of interest" description="Disordered" evidence="3">
    <location>
        <begin position="699"/>
        <end position="719"/>
    </location>
</feature>
<name>A0A667XPR1_9TELE</name>
<evidence type="ECO:0000256" key="1">
    <source>
        <dbReference type="ARBA" id="ARBA00038464"/>
    </source>
</evidence>
<dbReference type="GO" id="GO:0004620">
    <property type="term" value="F:phospholipase activity"/>
    <property type="evidence" value="ECO:0007669"/>
    <property type="project" value="TreeGrafter"/>
</dbReference>
<gene>
    <name evidence="5" type="primary">DDHD1</name>
    <name evidence="5" type="synonym">ddhd1a</name>
</gene>
<dbReference type="PANTHER" id="PTHR23509">
    <property type="entry name" value="PA-PL1 PHOSPHOLIPASE FAMILY"/>
    <property type="match status" value="1"/>
</dbReference>
<keyword evidence="6" id="KW-1185">Reference proteome</keyword>
<feature type="coiled-coil region" evidence="2">
    <location>
        <begin position="570"/>
        <end position="597"/>
    </location>
</feature>
<protein>
    <submittedName>
        <fullName evidence="5">DDHD domain containing 1</fullName>
    </submittedName>
</protein>
<dbReference type="GO" id="GO:0046872">
    <property type="term" value="F:metal ion binding"/>
    <property type="evidence" value="ECO:0007669"/>
    <property type="project" value="InterPro"/>
</dbReference>
<feature type="region of interest" description="Disordered" evidence="3">
    <location>
        <begin position="1"/>
        <end position="31"/>
    </location>
</feature>
<organism evidence="5 6">
    <name type="scientific">Myripristis murdjan</name>
    <name type="common">pinecone soldierfish</name>
    <dbReference type="NCBI Taxonomy" id="586833"/>
    <lineage>
        <taxon>Eukaryota</taxon>
        <taxon>Metazoa</taxon>
        <taxon>Chordata</taxon>
        <taxon>Craniata</taxon>
        <taxon>Vertebrata</taxon>
        <taxon>Euteleostomi</taxon>
        <taxon>Actinopterygii</taxon>
        <taxon>Neopterygii</taxon>
        <taxon>Teleostei</taxon>
        <taxon>Neoteleostei</taxon>
        <taxon>Acanthomorphata</taxon>
        <taxon>Holocentriformes</taxon>
        <taxon>Holocentridae</taxon>
        <taxon>Myripristis</taxon>
    </lineage>
</organism>
<dbReference type="InterPro" id="IPR058055">
    <property type="entry name" value="PA-PLA1"/>
</dbReference>
<feature type="region of interest" description="Disordered" evidence="3">
    <location>
        <begin position="225"/>
        <end position="251"/>
    </location>
</feature>
<dbReference type="Pfam" id="PF02862">
    <property type="entry name" value="DDHD"/>
    <property type="match status" value="1"/>
</dbReference>
<feature type="compositionally biased region" description="Basic residues" evidence="3">
    <location>
        <begin position="128"/>
        <end position="137"/>
    </location>
</feature>
<dbReference type="AlphaFoldDB" id="A0A667XPR1"/>